<name>A0A427A4T7_ENSVE</name>
<dbReference type="Proteomes" id="UP000287651">
    <property type="component" value="Unassembled WGS sequence"/>
</dbReference>
<dbReference type="EMBL" id="AMZH03003770">
    <property type="protein sequence ID" value="RRT71211.1"/>
    <property type="molecule type" value="Genomic_DNA"/>
</dbReference>
<protein>
    <submittedName>
        <fullName evidence="2">Uncharacterized protein</fullName>
    </submittedName>
</protein>
<organism evidence="2 3">
    <name type="scientific">Ensete ventricosum</name>
    <name type="common">Abyssinian banana</name>
    <name type="synonym">Musa ensete</name>
    <dbReference type="NCBI Taxonomy" id="4639"/>
    <lineage>
        <taxon>Eukaryota</taxon>
        <taxon>Viridiplantae</taxon>
        <taxon>Streptophyta</taxon>
        <taxon>Embryophyta</taxon>
        <taxon>Tracheophyta</taxon>
        <taxon>Spermatophyta</taxon>
        <taxon>Magnoliopsida</taxon>
        <taxon>Liliopsida</taxon>
        <taxon>Zingiberales</taxon>
        <taxon>Musaceae</taxon>
        <taxon>Ensete</taxon>
    </lineage>
</organism>
<evidence type="ECO:0000256" key="1">
    <source>
        <dbReference type="SAM" id="MobiDB-lite"/>
    </source>
</evidence>
<dbReference type="InterPro" id="IPR009548">
    <property type="entry name" value="Prkrip1"/>
</dbReference>
<dbReference type="Pfam" id="PF06658">
    <property type="entry name" value="DUF1168"/>
    <property type="match status" value="1"/>
</dbReference>
<reference evidence="2 3" key="1">
    <citation type="journal article" date="2014" name="Agronomy (Basel)">
        <title>A Draft Genome Sequence for Ensete ventricosum, the Drought-Tolerant Tree Against Hunger.</title>
        <authorList>
            <person name="Harrison J."/>
            <person name="Moore K.A."/>
            <person name="Paszkiewicz K."/>
            <person name="Jones T."/>
            <person name="Grant M."/>
            <person name="Ambacheew D."/>
            <person name="Muzemil S."/>
            <person name="Studholme D.J."/>
        </authorList>
    </citation>
    <scope>NUCLEOTIDE SEQUENCE [LARGE SCALE GENOMIC DNA]</scope>
</reference>
<feature type="region of interest" description="Disordered" evidence="1">
    <location>
        <begin position="83"/>
        <end position="112"/>
    </location>
</feature>
<dbReference type="PANTHER" id="PTHR13507">
    <property type="entry name" value="PRKR-INTERACTING PROTEIN 1"/>
    <property type="match status" value="1"/>
</dbReference>
<gene>
    <name evidence="2" type="ORF">B296_00018145</name>
</gene>
<comment type="caution">
    <text evidence="2">The sequence shown here is derived from an EMBL/GenBank/DDBJ whole genome shotgun (WGS) entry which is preliminary data.</text>
</comment>
<dbReference type="GO" id="GO:0005730">
    <property type="term" value="C:nucleolus"/>
    <property type="evidence" value="ECO:0007669"/>
    <property type="project" value="TreeGrafter"/>
</dbReference>
<feature type="compositionally biased region" description="Basic and acidic residues" evidence="1">
    <location>
        <begin position="136"/>
        <end position="147"/>
    </location>
</feature>
<dbReference type="GO" id="GO:0003725">
    <property type="term" value="F:double-stranded RNA binding"/>
    <property type="evidence" value="ECO:0007669"/>
    <property type="project" value="InterPro"/>
</dbReference>
<feature type="compositionally biased region" description="Acidic residues" evidence="1">
    <location>
        <begin position="170"/>
        <end position="184"/>
    </location>
</feature>
<feature type="region of interest" description="Disordered" evidence="1">
    <location>
        <begin position="136"/>
        <end position="184"/>
    </location>
</feature>
<proteinExistence type="predicted"/>
<accession>A0A427A4T7</accession>
<feature type="non-terminal residue" evidence="2">
    <location>
        <position position="1"/>
    </location>
</feature>
<dbReference type="PANTHER" id="PTHR13507:SF0">
    <property type="entry name" value="PRKR-INTERACTING PROTEIN 1"/>
    <property type="match status" value="1"/>
</dbReference>
<feature type="compositionally biased region" description="Basic residues" evidence="1">
    <location>
        <begin position="148"/>
        <end position="160"/>
    </location>
</feature>
<dbReference type="GO" id="GO:0019901">
    <property type="term" value="F:protein kinase binding"/>
    <property type="evidence" value="ECO:0007669"/>
    <property type="project" value="TreeGrafter"/>
</dbReference>
<sequence>RSASLDRVSTGASRRITFPFLDGVLEILTFLLCTRVSVSSILDEGRRGMAGGAAAISSSSRCLRGAEEKDLEVKLRRIMTNVPVPVSNTSGNSAGSGSGDFHQVSPPPFLSTDEEDRLCRMYADYQRRKEAAEFNMRRLKAAEESTAKKRQQRKKEKKNKPSNGAPKEDSSEDEASDDGDELHK</sequence>
<dbReference type="GO" id="GO:0004860">
    <property type="term" value="F:protein kinase inhibitor activity"/>
    <property type="evidence" value="ECO:0007669"/>
    <property type="project" value="TreeGrafter"/>
</dbReference>
<dbReference type="AlphaFoldDB" id="A0A427A4T7"/>
<evidence type="ECO:0000313" key="2">
    <source>
        <dbReference type="EMBL" id="RRT71211.1"/>
    </source>
</evidence>
<evidence type="ECO:0000313" key="3">
    <source>
        <dbReference type="Proteomes" id="UP000287651"/>
    </source>
</evidence>